<keyword evidence="6" id="KW-1185">Reference proteome</keyword>
<dbReference type="RefSeq" id="WP_380056248.1">
    <property type="nucleotide sequence ID" value="NZ_JBHLTC010000041.1"/>
</dbReference>
<accession>A0ABV6QWF5</accession>
<dbReference type="EMBL" id="JBHLTC010000041">
    <property type="protein sequence ID" value="MFC0628976.1"/>
    <property type="molecule type" value="Genomic_DNA"/>
</dbReference>
<dbReference type="InterPro" id="IPR005025">
    <property type="entry name" value="FMN_Rdtase-like_dom"/>
</dbReference>
<keyword evidence="2" id="KW-0288">FMN</keyword>
<protein>
    <submittedName>
        <fullName evidence="5">NADPH-dependent FMN reductase</fullName>
        <ecNumber evidence="5">1.-.-.-</ecNumber>
    </submittedName>
</protein>
<reference evidence="5 6" key="1">
    <citation type="submission" date="2024-09" db="EMBL/GenBank/DDBJ databases">
        <authorList>
            <person name="Sun Q."/>
            <person name="Mori K."/>
        </authorList>
    </citation>
    <scope>NUCLEOTIDE SEQUENCE [LARGE SCALE GENOMIC DNA]</scope>
    <source>
        <strain evidence="5 6">CGMCC 1.15906</strain>
    </source>
</reference>
<dbReference type="InterPro" id="IPR029039">
    <property type="entry name" value="Flavoprotein-like_sf"/>
</dbReference>
<dbReference type="Gene3D" id="3.40.50.360">
    <property type="match status" value="1"/>
</dbReference>
<dbReference type="SUPFAM" id="SSF52218">
    <property type="entry name" value="Flavoproteins"/>
    <property type="match status" value="1"/>
</dbReference>
<proteinExistence type="predicted"/>
<evidence type="ECO:0000259" key="4">
    <source>
        <dbReference type="Pfam" id="PF03358"/>
    </source>
</evidence>
<feature type="domain" description="NADPH-dependent FMN reductase-like" evidence="4">
    <location>
        <begin position="3"/>
        <end position="141"/>
    </location>
</feature>
<dbReference type="Proteomes" id="UP001589890">
    <property type="component" value="Unassembled WGS sequence"/>
</dbReference>
<gene>
    <name evidence="5" type="ORF">ACFFGN_33230</name>
</gene>
<organism evidence="5 6">
    <name type="scientific">Kribbella deserti</name>
    <dbReference type="NCBI Taxonomy" id="1926257"/>
    <lineage>
        <taxon>Bacteria</taxon>
        <taxon>Bacillati</taxon>
        <taxon>Actinomycetota</taxon>
        <taxon>Actinomycetes</taxon>
        <taxon>Propionibacteriales</taxon>
        <taxon>Kribbellaceae</taxon>
        <taxon>Kribbella</taxon>
    </lineage>
</organism>
<evidence type="ECO:0000313" key="5">
    <source>
        <dbReference type="EMBL" id="MFC0628976.1"/>
    </source>
</evidence>
<sequence length="182" mass="18740">MTVVGNPKPASRTANAAACVAELLASELGAPFKIDQLVDLATFAPALFQQAGESDEQIALADAIDLTTSASVLVLATPVYRGSYTGLLKSFLDVLAPGALAGSVVVPVTISASPAHRLLADLQLRPVLAELGASVPTPPVALDERDLEDLQLAVSGWVRRNAGLVRAATNALQPVAEPTPAR</sequence>
<comment type="caution">
    <text evidence="5">The sequence shown here is derived from an EMBL/GenBank/DDBJ whole genome shotgun (WGS) entry which is preliminary data.</text>
</comment>
<evidence type="ECO:0000256" key="2">
    <source>
        <dbReference type="ARBA" id="ARBA00022643"/>
    </source>
</evidence>
<dbReference type="Pfam" id="PF03358">
    <property type="entry name" value="FMN_red"/>
    <property type="match status" value="1"/>
</dbReference>
<evidence type="ECO:0000256" key="3">
    <source>
        <dbReference type="ARBA" id="ARBA00023002"/>
    </source>
</evidence>
<keyword evidence="3 5" id="KW-0560">Oxidoreductase</keyword>
<dbReference type="PANTHER" id="PTHR43408">
    <property type="entry name" value="FMN REDUCTASE (NADPH)"/>
    <property type="match status" value="1"/>
</dbReference>
<dbReference type="InterPro" id="IPR051814">
    <property type="entry name" value="NAD(P)H-dep_FMN_reductase"/>
</dbReference>
<evidence type="ECO:0000256" key="1">
    <source>
        <dbReference type="ARBA" id="ARBA00022630"/>
    </source>
</evidence>
<evidence type="ECO:0000313" key="6">
    <source>
        <dbReference type="Proteomes" id="UP001589890"/>
    </source>
</evidence>
<name>A0ABV6QWF5_9ACTN</name>
<dbReference type="GO" id="GO:0016491">
    <property type="term" value="F:oxidoreductase activity"/>
    <property type="evidence" value="ECO:0007669"/>
    <property type="project" value="UniProtKB-KW"/>
</dbReference>
<keyword evidence="1" id="KW-0285">Flavoprotein</keyword>
<dbReference type="EC" id="1.-.-.-" evidence="5"/>
<dbReference type="PANTHER" id="PTHR43408:SF2">
    <property type="entry name" value="FMN REDUCTASE (NADPH)"/>
    <property type="match status" value="1"/>
</dbReference>